<dbReference type="InterPro" id="IPR050182">
    <property type="entry name" value="Cytochrome_P450_fam2"/>
</dbReference>
<evidence type="ECO:0000256" key="9">
    <source>
        <dbReference type="ARBA" id="ARBA00022848"/>
    </source>
</evidence>
<keyword evidence="13" id="KW-0472">Membrane</keyword>
<dbReference type="GO" id="GO:0006805">
    <property type="term" value="P:xenobiotic metabolic process"/>
    <property type="evidence" value="ECO:0007669"/>
    <property type="project" value="TreeGrafter"/>
</dbReference>
<keyword evidence="8" id="KW-0256">Endoplasmic reticulum</keyword>
<dbReference type="AlphaFoldDB" id="A0A6P5JQ90"/>
<dbReference type="InterPro" id="IPR017972">
    <property type="entry name" value="Cyt_P450_CS"/>
</dbReference>
<keyword evidence="7 14" id="KW-0479">Metal-binding</keyword>
<dbReference type="PANTHER" id="PTHR24300:SF400">
    <property type="entry name" value="CYTOCHROME P450 2C9"/>
    <property type="match status" value="1"/>
</dbReference>
<evidence type="ECO:0000256" key="6">
    <source>
        <dbReference type="ARBA" id="ARBA00022617"/>
    </source>
</evidence>
<evidence type="ECO:0000256" key="12">
    <source>
        <dbReference type="ARBA" id="ARBA00023033"/>
    </source>
</evidence>
<evidence type="ECO:0000256" key="13">
    <source>
        <dbReference type="ARBA" id="ARBA00023136"/>
    </source>
</evidence>
<keyword evidence="12 15" id="KW-0503">Monooxygenase</keyword>
<dbReference type="InterPro" id="IPR002401">
    <property type="entry name" value="Cyt_P450_E_grp-I"/>
</dbReference>
<comment type="cofactor">
    <cofactor evidence="1 14">
        <name>heme</name>
        <dbReference type="ChEBI" id="CHEBI:30413"/>
    </cofactor>
</comment>
<dbReference type="InterPro" id="IPR036396">
    <property type="entry name" value="Cyt_P450_sf"/>
</dbReference>
<dbReference type="PRINTS" id="PR00463">
    <property type="entry name" value="EP450I"/>
</dbReference>
<protein>
    <recommendedName>
        <fullName evidence="5">unspecific monooxygenase</fullName>
        <ecNumber evidence="5">1.14.14.1</ecNumber>
    </recommendedName>
</protein>
<evidence type="ECO:0000313" key="16">
    <source>
        <dbReference type="Proteomes" id="UP000515140"/>
    </source>
</evidence>
<keyword evidence="11 14" id="KW-0408">Iron</keyword>
<dbReference type="KEGG" id="pcw:110204677"/>
<dbReference type="InterPro" id="IPR001128">
    <property type="entry name" value="Cyt_P450"/>
</dbReference>
<name>A0A6P5JQ90_PHACI</name>
<keyword evidence="10 15" id="KW-0560">Oxidoreductase</keyword>
<keyword evidence="6 14" id="KW-0349">Heme</keyword>
<evidence type="ECO:0000256" key="8">
    <source>
        <dbReference type="ARBA" id="ARBA00022824"/>
    </source>
</evidence>
<dbReference type="PROSITE" id="PS00086">
    <property type="entry name" value="CYTOCHROME_P450"/>
    <property type="match status" value="1"/>
</dbReference>
<evidence type="ECO:0000256" key="10">
    <source>
        <dbReference type="ARBA" id="ARBA00023002"/>
    </source>
</evidence>
<dbReference type="GeneID" id="110204677"/>
<evidence type="ECO:0000256" key="15">
    <source>
        <dbReference type="RuleBase" id="RU000461"/>
    </source>
</evidence>
<accession>A0A6P5JQ90</accession>
<feature type="binding site" description="axial binding residue" evidence="14">
    <location>
        <position position="48"/>
    </location>
    <ligand>
        <name>heme</name>
        <dbReference type="ChEBI" id="CHEBI:30413"/>
    </ligand>
    <ligandPart>
        <name>Fe</name>
        <dbReference type="ChEBI" id="CHEBI:18248"/>
    </ligandPart>
</feature>
<dbReference type="SUPFAM" id="SSF48264">
    <property type="entry name" value="Cytochrome P450"/>
    <property type="match status" value="1"/>
</dbReference>
<evidence type="ECO:0000256" key="3">
    <source>
        <dbReference type="ARBA" id="ARBA00004586"/>
    </source>
</evidence>
<evidence type="ECO:0000256" key="2">
    <source>
        <dbReference type="ARBA" id="ARBA00004524"/>
    </source>
</evidence>
<sequence>MPLLSSILHDDEEFPNPDQFDPGHFLDESGNFKKSDYFMPFSTGKRICAGESLARMELFLFFTTILQNFTLKSAIDSEDIDTTPIASGFVRVPPPMSSAFSLPKTCEGLALVPTALESPHVL</sequence>
<dbReference type="RefSeq" id="XP_020836447.1">
    <property type="nucleotide sequence ID" value="XM_020980788.1"/>
</dbReference>
<organism evidence="16 17">
    <name type="scientific">Phascolarctos cinereus</name>
    <name type="common">Koala</name>
    <dbReference type="NCBI Taxonomy" id="38626"/>
    <lineage>
        <taxon>Eukaryota</taxon>
        <taxon>Metazoa</taxon>
        <taxon>Chordata</taxon>
        <taxon>Craniata</taxon>
        <taxon>Vertebrata</taxon>
        <taxon>Euteleostomi</taxon>
        <taxon>Mammalia</taxon>
        <taxon>Metatheria</taxon>
        <taxon>Diprotodontia</taxon>
        <taxon>Phascolarctidae</taxon>
        <taxon>Phascolarctos</taxon>
    </lineage>
</organism>
<proteinExistence type="inferred from homology"/>
<comment type="subcellular location">
    <subcellularLocation>
        <location evidence="3">Endoplasmic reticulum membrane</location>
    </subcellularLocation>
    <subcellularLocation>
        <location evidence="2">Microsome membrane</location>
    </subcellularLocation>
</comment>
<evidence type="ECO:0000256" key="1">
    <source>
        <dbReference type="ARBA" id="ARBA00001971"/>
    </source>
</evidence>
<evidence type="ECO:0000256" key="5">
    <source>
        <dbReference type="ARBA" id="ARBA00012109"/>
    </source>
</evidence>
<dbReference type="Gene3D" id="1.10.630.10">
    <property type="entry name" value="Cytochrome P450"/>
    <property type="match status" value="1"/>
</dbReference>
<keyword evidence="9" id="KW-0492">Microsome</keyword>
<evidence type="ECO:0000256" key="4">
    <source>
        <dbReference type="ARBA" id="ARBA00010617"/>
    </source>
</evidence>
<dbReference type="GO" id="GO:0005789">
    <property type="term" value="C:endoplasmic reticulum membrane"/>
    <property type="evidence" value="ECO:0007669"/>
    <property type="project" value="UniProtKB-SubCell"/>
</dbReference>
<dbReference type="InParanoid" id="A0A6P5JQ90"/>
<dbReference type="Proteomes" id="UP000515140">
    <property type="component" value="Unplaced"/>
</dbReference>
<gene>
    <name evidence="17" type="primary">LOC110204677</name>
</gene>
<keyword evidence="16" id="KW-1185">Reference proteome</keyword>
<dbReference type="PANTHER" id="PTHR24300">
    <property type="entry name" value="CYTOCHROME P450 508A4-RELATED"/>
    <property type="match status" value="1"/>
</dbReference>
<evidence type="ECO:0000256" key="14">
    <source>
        <dbReference type="PIRSR" id="PIRSR602401-1"/>
    </source>
</evidence>
<reference evidence="17" key="1">
    <citation type="submission" date="2025-08" db="UniProtKB">
        <authorList>
            <consortium name="RefSeq"/>
        </authorList>
    </citation>
    <scope>IDENTIFICATION</scope>
    <source>
        <tissue evidence="17">Spleen</tissue>
    </source>
</reference>
<dbReference type="GO" id="GO:0016712">
    <property type="term" value="F:oxidoreductase activity, acting on paired donors, with incorporation or reduction of molecular oxygen, reduced flavin or flavoprotein as one donor, and incorporation of one atom of oxygen"/>
    <property type="evidence" value="ECO:0007669"/>
    <property type="project" value="UniProtKB-EC"/>
</dbReference>
<comment type="similarity">
    <text evidence="4 15">Belongs to the cytochrome P450 family.</text>
</comment>
<evidence type="ECO:0000256" key="11">
    <source>
        <dbReference type="ARBA" id="ARBA00023004"/>
    </source>
</evidence>
<dbReference type="EC" id="1.14.14.1" evidence="5"/>
<dbReference type="Pfam" id="PF00067">
    <property type="entry name" value="p450"/>
    <property type="match status" value="1"/>
</dbReference>
<dbReference type="GO" id="GO:0020037">
    <property type="term" value="F:heme binding"/>
    <property type="evidence" value="ECO:0007669"/>
    <property type="project" value="InterPro"/>
</dbReference>
<dbReference type="GO" id="GO:0006082">
    <property type="term" value="P:organic acid metabolic process"/>
    <property type="evidence" value="ECO:0007669"/>
    <property type="project" value="TreeGrafter"/>
</dbReference>
<dbReference type="GO" id="GO:0005506">
    <property type="term" value="F:iron ion binding"/>
    <property type="evidence" value="ECO:0007669"/>
    <property type="project" value="InterPro"/>
</dbReference>
<evidence type="ECO:0000313" key="17">
    <source>
        <dbReference type="RefSeq" id="XP_020836447.1"/>
    </source>
</evidence>
<evidence type="ECO:0000256" key="7">
    <source>
        <dbReference type="ARBA" id="ARBA00022723"/>
    </source>
</evidence>